<dbReference type="SUPFAM" id="SSF56601">
    <property type="entry name" value="beta-lactamase/transpeptidase-like"/>
    <property type="match status" value="1"/>
</dbReference>
<dbReference type="Proteomes" id="UP001595721">
    <property type="component" value="Unassembled WGS sequence"/>
</dbReference>
<evidence type="ECO:0000313" key="3">
    <source>
        <dbReference type="EMBL" id="MFC3528295.1"/>
    </source>
</evidence>
<comment type="caution">
    <text evidence="3">The sequence shown here is derived from an EMBL/GenBank/DDBJ whole genome shotgun (WGS) entry which is preliminary data.</text>
</comment>
<dbReference type="EC" id="3.4.16.4" evidence="3"/>
<dbReference type="Gene3D" id="3.40.710.10">
    <property type="entry name" value="DD-peptidase/beta-lactamase superfamily"/>
    <property type="match status" value="2"/>
</dbReference>
<evidence type="ECO:0000256" key="2">
    <source>
        <dbReference type="ARBA" id="ARBA00022801"/>
    </source>
</evidence>
<sequence length="518" mass="55112">MNMLSRRGFMAGLGLATVVPSLTRAQTQVPTGAGTGIAAGVAEDPTLPRIDGTIAYTVIDPATGTVLAQHLGDMPFAPASTLKTITALYALDRLGPDRRFSTRVIRAGNTLILAGGGDPVLDSDALADLAARVAEDELQSGRPAPTSFMVWGGALPRIEQLDPQQATHLPYNPTVSGMILNFNRVHLGWQRGEKGHQLSLQARGARVSPQAYTVAISAVDRRLPLFSYDGAAKLESWTVARGALGRSGSRWLPVRRPELYAGDVFQTLCRAKGLVLPAPGVIEIMPEGEEIARHDSPPLREIVTGMMEYSTNLTAEVIGLAASGASDIPTSARAMEDWLRGHGVGGGYAFHDHSGLAAANVMTSAAMAHAIAMLGGAGDLRGTMKQIPLRDGRGKRIESPIRVEAKTGTLNFVSNLAGYAQKAAGRSLVFAIFEIDPARMEATRGQELPEGVIGWTKRAKAVQQEMIEGWFARGLDIYQVPGLNGLPENAPERALLQPSEAAPYQIDPKLLPGTGIFR</sequence>
<keyword evidence="2 3" id="KW-0378">Hydrolase</keyword>
<dbReference type="Pfam" id="PF02113">
    <property type="entry name" value="Peptidase_S13"/>
    <property type="match status" value="1"/>
</dbReference>
<comment type="similarity">
    <text evidence="1">Belongs to the peptidase S13 family.</text>
</comment>
<dbReference type="PROSITE" id="PS51318">
    <property type="entry name" value="TAT"/>
    <property type="match status" value="1"/>
</dbReference>
<dbReference type="NCBIfam" id="TIGR00666">
    <property type="entry name" value="PBP4"/>
    <property type="match status" value="1"/>
</dbReference>
<evidence type="ECO:0000313" key="4">
    <source>
        <dbReference type="Proteomes" id="UP001595721"/>
    </source>
</evidence>
<keyword evidence="3" id="KW-0121">Carboxypeptidase</keyword>
<gene>
    <name evidence="3" type="primary">dacB</name>
    <name evidence="3" type="ORF">ACFOMH_08900</name>
</gene>
<dbReference type="InterPro" id="IPR000667">
    <property type="entry name" value="Peptidase_S13"/>
</dbReference>
<dbReference type="PRINTS" id="PR00922">
    <property type="entry name" value="DADACBPTASE3"/>
</dbReference>
<protein>
    <submittedName>
        <fullName evidence="3">D-alanyl-D-alanine carboxypeptidase/D-alanyl-D-alanine-endopeptidase</fullName>
        <ecNumber evidence="3">3.4.16.4</ecNumber>
    </submittedName>
</protein>
<dbReference type="PANTHER" id="PTHR30023">
    <property type="entry name" value="D-ALANYL-D-ALANINE CARBOXYPEPTIDASE"/>
    <property type="match status" value="1"/>
</dbReference>
<dbReference type="GO" id="GO:0009002">
    <property type="term" value="F:serine-type D-Ala-D-Ala carboxypeptidase activity"/>
    <property type="evidence" value="ECO:0007669"/>
    <property type="project" value="UniProtKB-EC"/>
</dbReference>
<organism evidence="3 4">
    <name type="scientific">Paracoccus mangrovi</name>
    <dbReference type="NCBI Taxonomy" id="1715645"/>
    <lineage>
        <taxon>Bacteria</taxon>
        <taxon>Pseudomonadati</taxon>
        <taxon>Pseudomonadota</taxon>
        <taxon>Alphaproteobacteria</taxon>
        <taxon>Rhodobacterales</taxon>
        <taxon>Paracoccaceae</taxon>
        <taxon>Paracoccus</taxon>
    </lineage>
</organism>
<evidence type="ECO:0000256" key="1">
    <source>
        <dbReference type="ARBA" id="ARBA00006096"/>
    </source>
</evidence>
<dbReference type="PANTHER" id="PTHR30023:SF0">
    <property type="entry name" value="PENICILLIN-SENSITIVE CARBOXYPEPTIDASE A"/>
    <property type="match status" value="1"/>
</dbReference>
<dbReference type="InterPro" id="IPR006311">
    <property type="entry name" value="TAT_signal"/>
</dbReference>
<name>A0ABV7R6B0_9RHOB</name>
<dbReference type="RefSeq" id="WP_377744002.1">
    <property type="nucleotide sequence ID" value="NZ_JBHRXJ010000005.1"/>
</dbReference>
<proteinExistence type="inferred from homology"/>
<keyword evidence="4" id="KW-1185">Reference proteome</keyword>
<keyword evidence="3" id="KW-0645">Protease</keyword>
<accession>A0ABV7R6B0</accession>
<dbReference type="InterPro" id="IPR012338">
    <property type="entry name" value="Beta-lactam/transpept-like"/>
</dbReference>
<reference evidence="4" key="1">
    <citation type="journal article" date="2019" name="Int. J. Syst. Evol. Microbiol.">
        <title>The Global Catalogue of Microorganisms (GCM) 10K type strain sequencing project: providing services to taxonomists for standard genome sequencing and annotation.</title>
        <authorList>
            <consortium name="The Broad Institute Genomics Platform"/>
            <consortium name="The Broad Institute Genome Sequencing Center for Infectious Disease"/>
            <person name="Wu L."/>
            <person name="Ma J."/>
        </authorList>
    </citation>
    <scope>NUCLEOTIDE SEQUENCE [LARGE SCALE GENOMIC DNA]</scope>
    <source>
        <strain evidence="4">KCTC 42899</strain>
    </source>
</reference>
<dbReference type="EMBL" id="JBHRXJ010000005">
    <property type="protein sequence ID" value="MFC3528295.1"/>
    <property type="molecule type" value="Genomic_DNA"/>
</dbReference>